<evidence type="ECO:0000256" key="5">
    <source>
        <dbReference type="ARBA" id="ARBA00022763"/>
    </source>
</evidence>
<keyword evidence="22" id="KW-1185">Reference proteome</keyword>
<comment type="similarity">
    <text evidence="2 15">Belongs to the SNF2/RAD54 helicase family.</text>
</comment>
<dbReference type="GO" id="GO:0006281">
    <property type="term" value="P:DNA repair"/>
    <property type="evidence" value="ECO:0007669"/>
    <property type="project" value="UniProtKB-UniRule"/>
</dbReference>
<evidence type="ECO:0000256" key="8">
    <source>
        <dbReference type="ARBA" id="ARBA00023015"/>
    </source>
</evidence>
<feature type="compositionally biased region" description="Polar residues" evidence="17">
    <location>
        <begin position="604"/>
        <end position="619"/>
    </location>
</feature>
<keyword evidence="5 15" id="KW-0227">DNA damage</keyword>
<feature type="domain" description="DBINO" evidence="20">
    <location>
        <begin position="699"/>
        <end position="827"/>
    </location>
</feature>
<keyword evidence="8" id="KW-0805">Transcription regulation</keyword>
<feature type="region of interest" description="Disordered" evidence="17">
    <location>
        <begin position="425"/>
        <end position="643"/>
    </location>
</feature>
<feature type="region of interest" description="Disordered" evidence="17">
    <location>
        <begin position="1"/>
        <end position="105"/>
    </location>
</feature>
<dbReference type="InterPro" id="IPR000330">
    <property type="entry name" value="SNF2_N"/>
</dbReference>
<dbReference type="GO" id="GO:0016887">
    <property type="term" value="F:ATP hydrolysis activity"/>
    <property type="evidence" value="ECO:0007669"/>
    <property type="project" value="TreeGrafter"/>
</dbReference>
<feature type="compositionally biased region" description="Basic and acidic residues" evidence="17">
    <location>
        <begin position="830"/>
        <end position="848"/>
    </location>
</feature>
<reference evidence="22" key="2">
    <citation type="submission" date="2013-12" db="EMBL/GenBank/DDBJ databases">
        <title>Evolution of pathogenesis and genome organization in the Tremellales.</title>
        <authorList>
            <person name="Cuomo C."/>
            <person name="Litvintseva A."/>
            <person name="Heitman J."/>
            <person name="Chen Y."/>
            <person name="Sun S."/>
            <person name="Springer D."/>
            <person name="Dromer F."/>
            <person name="Young S."/>
            <person name="Zeng Q."/>
            <person name="Chapman S."/>
            <person name="Gujja S."/>
            <person name="Saif S."/>
            <person name="Birren B."/>
        </authorList>
    </citation>
    <scope>NUCLEOTIDE SEQUENCE [LARGE SCALE GENOMIC DNA]</scope>
    <source>
        <strain evidence="22">CBS 10435</strain>
    </source>
</reference>
<feature type="region of interest" description="Disordered" evidence="17">
    <location>
        <begin position="119"/>
        <end position="232"/>
    </location>
</feature>
<feature type="compositionally biased region" description="Basic residues" evidence="17">
    <location>
        <begin position="506"/>
        <end position="516"/>
    </location>
</feature>
<dbReference type="EMBL" id="KI669459">
    <property type="protein sequence ID" value="OCF62288.1"/>
    <property type="molecule type" value="Genomic_DNA"/>
</dbReference>
<evidence type="ECO:0000256" key="16">
    <source>
        <dbReference type="SAM" id="Coils"/>
    </source>
</evidence>
<evidence type="ECO:0000256" key="6">
    <source>
        <dbReference type="ARBA" id="ARBA00022801"/>
    </source>
</evidence>
<keyword evidence="11" id="KW-0804">Transcription</keyword>
<feature type="compositionally biased region" description="Low complexity" evidence="17">
    <location>
        <begin position="75"/>
        <end position="95"/>
    </location>
</feature>
<dbReference type="Gene3D" id="3.40.50.10810">
    <property type="entry name" value="Tandem AAA-ATPase domain"/>
    <property type="match status" value="1"/>
</dbReference>
<dbReference type="InterPro" id="IPR001650">
    <property type="entry name" value="Helicase_C-like"/>
</dbReference>
<dbReference type="Pfam" id="PF13892">
    <property type="entry name" value="DBINO"/>
    <property type="match status" value="1"/>
</dbReference>
<dbReference type="Proteomes" id="UP000092583">
    <property type="component" value="Unassembled WGS sequence"/>
</dbReference>
<dbReference type="Gene3D" id="3.40.50.300">
    <property type="entry name" value="P-loop containing nucleotide triphosphate hydrolases"/>
    <property type="match status" value="2"/>
</dbReference>
<organism evidence="21 22">
    <name type="scientific">Kwoniella mangroviensis CBS 10435</name>
    <dbReference type="NCBI Taxonomy" id="1331196"/>
    <lineage>
        <taxon>Eukaryota</taxon>
        <taxon>Fungi</taxon>
        <taxon>Dikarya</taxon>
        <taxon>Basidiomycota</taxon>
        <taxon>Agaricomycotina</taxon>
        <taxon>Tremellomycetes</taxon>
        <taxon>Tremellales</taxon>
        <taxon>Cryptococcaceae</taxon>
        <taxon>Kwoniella</taxon>
    </lineage>
</organism>
<keyword evidence="16" id="KW-0175">Coiled coil</keyword>
<evidence type="ECO:0000256" key="14">
    <source>
        <dbReference type="ARBA" id="ARBA00049360"/>
    </source>
</evidence>
<keyword evidence="7 15" id="KW-0067">ATP-binding</keyword>
<feature type="compositionally biased region" description="Polar residues" evidence="17">
    <location>
        <begin position="272"/>
        <end position="290"/>
    </location>
</feature>
<protein>
    <recommendedName>
        <fullName evidence="3 15">Chromatin-remodeling ATPase INO80</fullName>
        <ecNumber evidence="15">3.6.4.-</ecNumber>
    </recommendedName>
</protein>
<dbReference type="SMART" id="SM00490">
    <property type="entry name" value="HELICc"/>
    <property type="match status" value="1"/>
</dbReference>
<feature type="compositionally biased region" description="Polar residues" evidence="17">
    <location>
        <begin position="562"/>
        <end position="574"/>
    </location>
</feature>
<evidence type="ECO:0000256" key="4">
    <source>
        <dbReference type="ARBA" id="ARBA00022741"/>
    </source>
</evidence>
<feature type="compositionally biased region" description="Basic residues" evidence="17">
    <location>
        <begin position="441"/>
        <end position="453"/>
    </location>
</feature>
<feature type="region of interest" description="Disordered" evidence="17">
    <location>
        <begin position="1728"/>
        <end position="1816"/>
    </location>
</feature>
<evidence type="ECO:0000256" key="7">
    <source>
        <dbReference type="ARBA" id="ARBA00022840"/>
    </source>
</evidence>
<evidence type="ECO:0000256" key="10">
    <source>
        <dbReference type="ARBA" id="ARBA00023159"/>
    </source>
</evidence>
<dbReference type="Pfam" id="PF00271">
    <property type="entry name" value="Helicase_C"/>
    <property type="match status" value="1"/>
</dbReference>
<dbReference type="InterPro" id="IPR020838">
    <property type="entry name" value="DBINO"/>
</dbReference>
<dbReference type="SMART" id="SM00487">
    <property type="entry name" value="DEXDc"/>
    <property type="match status" value="1"/>
</dbReference>
<comment type="function">
    <text evidence="15">ATPase component of the INO80 complex which remodels chromatin by shifting nucleosomes and is involved in DNA repair.</text>
</comment>
<dbReference type="GO" id="GO:0005524">
    <property type="term" value="F:ATP binding"/>
    <property type="evidence" value="ECO:0007669"/>
    <property type="project" value="UniProtKB-UniRule"/>
</dbReference>
<dbReference type="EC" id="3.6.4.-" evidence="15"/>
<feature type="compositionally biased region" description="Basic residues" evidence="17">
    <location>
        <begin position="314"/>
        <end position="324"/>
    </location>
</feature>
<keyword evidence="4" id="KW-0547">Nucleotide-binding</keyword>
<feature type="compositionally biased region" description="Basic and acidic residues" evidence="17">
    <location>
        <begin position="130"/>
        <end position="140"/>
    </location>
</feature>
<evidence type="ECO:0000256" key="17">
    <source>
        <dbReference type="SAM" id="MobiDB-lite"/>
    </source>
</evidence>
<feature type="region of interest" description="Disordered" evidence="17">
    <location>
        <begin position="899"/>
        <end position="925"/>
    </location>
</feature>
<sequence length="1816" mass="201076">MSEPHYSHYTRRPSSGSGSITSPTSRIGMNGADRRILEASPPRPTPSGRMSLSALVNPSNPPSPPRVTQSAIYDSPAYPSGVGSSSSSRYGRPSVYDPPSIPASTSTAAYYDKVYDEYESGFGRPSSYTDSRERGIRAHEGLPPNPTSSSFTTRDRERDIAGSGGGGSGSSRRYPEYNSPSPTKSRYITPSPYLNGNGELPRPRSSISLSPIKPTSQPPPVIPTSSRAIRPDDKLLGNEDIWEVNLKKYQHLREDQVEEVNKFVLAYKPPVNGTSSTKKQPRKSTLTSEEPLNLPQMPGQVMDEASSSKGKPKEGKRKYNRKSKGGSGKAPGVNLDDELLGLAGDEAASSPAFPPSDAPVPDFGDDESHDEEEEEEEEESKDPMSIVKPCGLTRAEVISKIESNDISGLTEDDVKAVQDEMWLRMKEKDGGAPVNKDGTVRKKPGPAKGWKRIRGIEARKDKGKKSSVMDDMSEIGDASTVNGEADADIAALLGDEPSLPGGSSKKPSKAKAKKRKLDHDNEEIKFVDSEDDHTHGHRHSDGLIGEEWMDEDRSMRAGSVGGSSVINEGSFTHTGSKKKSKAKEPGVGKGRWTRPSKPEKEEASTTVALATGTGANTPSGGHKGKKPIAIAPQPQPQLPGQLDDVNAMLDLPFAGSEIVNEAVPEKPPGPAPNSYDPRGVSEAEARVRLGLVEDLQKMVWSNVVRDVPKIYRVYQGYDTTVKQSASRRIQAAVRNGHGQRNLKLTQRNKNIRDSIAKAKRVVKEMLVYWKKNEKEELIARKKAEKEALEKAKQEEEARESKRQARKLNFLLTQTELYSHFIGKKIKTHEAEQAEGMEKPLEEGKHQDEELGLGDGGEALPDIDYDDDDEENLRRHAARGAHAAVQAAKDKAAAFDQANAQRTGAAEEDDTMDGDELNFQNPSLGENSVTITQPKMLMAQLKEYQLKGLTWLGNLYEQGINGILADEMGLGKTIQSISLLAYLAEVHNLWGPFLVIAPSSTLHNWQQELARFVPRLKALPYWGSPKDRETLRRIWSRKNQTFSETSPFHILVTSYQLAVQDEKYLQGMKWQYMILDEAQAIKSSSSARWKSLLSLHCRNRLLLTGTPIQNSMHELWALLHFIMPSLFDSHEEFSEWFSKDIENAAGGSGGSLKPEQLKRLHMILKPFMLRRVKKHVQKELGDKIEIDLLVDLSQRQRNIYKALRQRVSISDLIAQANNATDTSGAKNLMNLVMQFRKVCNHPDLFERADVVSPYMFGSFSQSGNLAREGDQLYLPDSARNPIEVRLPKIIWTDGGKVDLPSEESLAGSDTHVMRNLMNIWNQDWINQQSHINNNEYGFMKILDKSPSEISKSAKSHPLISLLNESTTKKKKVVDSPYIDENDFSAPSSRKKFNVPVKVPHAASTDGIPLREITTQVWNQSFLSRPDARFASDHVIAPLIKPVILNRSYLNYQDHKLLDDPLTREVLYGLSPSEIDDPLAVKRLSHLSETDISPRGLVDSTPNDQLPISTLRIPPTKRLVVDSAKLARLDDLLRELKDGGHRVLLYFQMTKMMDLIEEYLIFRQYKYLRLDGSSPIGERRDMVTSWQTNPDIFVFCLSTRAGGLGINLTAADTVIFYDHDWNPSSDAQAMDRAHRVGQTKQVTVYRLISRGTIEERILKMARAKKDVQDIVVGTKSISDVAKPSEIASLFMDDEELAESVAKRKQAEAHGYIAPTLTTTRNGRNGFGFGDSLGGFDDDDDDDGFFKNPNKGTGNNEDEDFGDEPSSNGGTGTGTNTPKNDGGKKKTNSKRKSIPDGSSAKKPQKKKVKIALGPDGLPI</sequence>
<evidence type="ECO:0000313" key="22">
    <source>
        <dbReference type="Proteomes" id="UP000092583"/>
    </source>
</evidence>
<dbReference type="InterPro" id="IPR027417">
    <property type="entry name" value="P-loop_NTPase"/>
</dbReference>
<feature type="region of interest" description="Disordered" evidence="17">
    <location>
        <begin position="830"/>
        <end position="859"/>
    </location>
</feature>
<feature type="compositionally biased region" description="Low complexity" evidence="17">
    <location>
        <begin position="627"/>
        <end position="642"/>
    </location>
</feature>
<feature type="compositionally biased region" description="Low complexity" evidence="17">
    <location>
        <begin position="12"/>
        <end position="28"/>
    </location>
</feature>
<dbReference type="InterPro" id="IPR014001">
    <property type="entry name" value="Helicase_ATP-bd"/>
</dbReference>
<evidence type="ECO:0000259" key="20">
    <source>
        <dbReference type="PROSITE" id="PS51413"/>
    </source>
</evidence>
<evidence type="ECO:0000256" key="13">
    <source>
        <dbReference type="ARBA" id="ARBA00023242"/>
    </source>
</evidence>
<feature type="domain" description="Helicase C-terminal" evidence="19">
    <location>
        <begin position="1526"/>
        <end position="1676"/>
    </location>
</feature>
<dbReference type="FunFam" id="3.40.50.10810:FF:000022">
    <property type="entry name" value="Blast:Putative DNA helicase Ino80"/>
    <property type="match status" value="1"/>
</dbReference>
<proteinExistence type="inferred from homology"/>
<evidence type="ECO:0000256" key="2">
    <source>
        <dbReference type="ARBA" id="ARBA00007025"/>
    </source>
</evidence>
<dbReference type="PROSITE" id="PS51413">
    <property type="entry name" value="DBINO"/>
    <property type="match status" value="1"/>
</dbReference>
<evidence type="ECO:0000256" key="1">
    <source>
        <dbReference type="ARBA" id="ARBA00004123"/>
    </source>
</evidence>
<feature type="coiled-coil region" evidence="16">
    <location>
        <begin position="771"/>
        <end position="810"/>
    </location>
</feature>
<dbReference type="PROSITE" id="PS51194">
    <property type="entry name" value="HELICASE_CTER"/>
    <property type="match status" value="1"/>
</dbReference>
<dbReference type="InterPro" id="IPR038718">
    <property type="entry name" value="SNF2-like_sf"/>
</dbReference>
<keyword evidence="12 15" id="KW-0234">DNA repair</keyword>
<feature type="domain" description="Helicase ATP-binding" evidence="18">
    <location>
        <begin position="952"/>
        <end position="1124"/>
    </location>
</feature>
<evidence type="ECO:0000256" key="9">
    <source>
        <dbReference type="ARBA" id="ARBA00023125"/>
    </source>
</evidence>
<comment type="subunit">
    <text evidence="15">Component of the INO80 chromatin-remodeling complex.</text>
</comment>
<accession>A0A1B9J3D5</accession>
<keyword evidence="6 15" id="KW-0378">Hydrolase</keyword>
<feature type="compositionally biased region" description="Polar residues" evidence="17">
    <location>
        <begin position="178"/>
        <end position="194"/>
    </location>
</feature>
<feature type="compositionally biased region" description="Low complexity" evidence="17">
    <location>
        <begin position="340"/>
        <end position="351"/>
    </location>
</feature>
<evidence type="ECO:0000256" key="11">
    <source>
        <dbReference type="ARBA" id="ARBA00023163"/>
    </source>
</evidence>
<feature type="compositionally biased region" description="Low complexity" evidence="17">
    <location>
        <begin position="203"/>
        <end position="214"/>
    </location>
</feature>
<evidence type="ECO:0000256" key="3">
    <source>
        <dbReference type="ARBA" id="ARBA00019805"/>
    </source>
</evidence>
<gene>
    <name evidence="21" type="ORF">L486_01956</name>
</gene>
<dbReference type="GO" id="GO:0042393">
    <property type="term" value="F:histone binding"/>
    <property type="evidence" value="ECO:0007669"/>
    <property type="project" value="TreeGrafter"/>
</dbReference>
<evidence type="ECO:0000259" key="19">
    <source>
        <dbReference type="PROSITE" id="PS51194"/>
    </source>
</evidence>
<dbReference type="OrthoDB" id="372624at2759"/>
<evidence type="ECO:0000256" key="12">
    <source>
        <dbReference type="ARBA" id="ARBA00023204"/>
    </source>
</evidence>
<dbReference type="InterPro" id="IPR049730">
    <property type="entry name" value="SNF2/RAD54-like_C"/>
</dbReference>
<dbReference type="PROSITE" id="PS51192">
    <property type="entry name" value="HELICASE_ATP_BIND_1"/>
    <property type="match status" value="1"/>
</dbReference>
<dbReference type="Pfam" id="PF00176">
    <property type="entry name" value="SNF2-rel_dom"/>
    <property type="match status" value="1"/>
</dbReference>
<feature type="compositionally biased region" description="Basic and acidic residues" evidence="17">
    <location>
        <begin position="517"/>
        <end position="534"/>
    </location>
</feature>
<evidence type="ECO:0000313" key="21">
    <source>
        <dbReference type="EMBL" id="OCF62288.1"/>
    </source>
</evidence>
<feature type="compositionally biased region" description="Acidic residues" evidence="17">
    <location>
        <begin position="905"/>
        <end position="915"/>
    </location>
</feature>
<dbReference type="GO" id="GO:0031011">
    <property type="term" value="C:Ino80 complex"/>
    <property type="evidence" value="ECO:0007669"/>
    <property type="project" value="UniProtKB-UniRule"/>
</dbReference>
<dbReference type="GO" id="GO:0003677">
    <property type="term" value="F:DNA binding"/>
    <property type="evidence" value="ECO:0007669"/>
    <property type="project" value="UniProtKB-UniRule"/>
</dbReference>
<dbReference type="PANTHER" id="PTHR45685">
    <property type="entry name" value="HELICASE SRCAP-RELATED"/>
    <property type="match status" value="1"/>
</dbReference>
<dbReference type="STRING" id="1331196.A0A1B9J3D5"/>
<dbReference type="CDD" id="cd18793">
    <property type="entry name" value="SF2_C_SNF"/>
    <property type="match status" value="1"/>
</dbReference>
<keyword evidence="9 15" id="KW-0238">DNA-binding</keyword>
<name>A0A1B9J3D5_9TREE</name>
<evidence type="ECO:0000256" key="15">
    <source>
        <dbReference type="RuleBase" id="RU368001"/>
    </source>
</evidence>
<dbReference type="PANTHER" id="PTHR45685:SF2">
    <property type="entry name" value="CHROMATIN-REMODELING ATPASE INO80"/>
    <property type="match status" value="1"/>
</dbReference>
<evidence type="ECO:0000259" key="18">
    <source>
        <dbReference type="PROSITE" id="PS51192"/>
    </source>
</evidence>
<dbReference type="SUPFAM" id="SSF52540">
    <property type="entry name" value="P-loop containing nucleoside triphosphate hydrolases"/>
    <property type="match status" value="2"/>
</dbReference>
<comment type="domain">
    <text evidence="15">The DBINO region is involved in binding to DNA.</text>
</comment>
<keyword evidence="10" id="KW-0010">Activator</keyword>
<comment type="subcellular location">
    <subcellularLocation>
        <location evidence="1 15">Nucleus</location>
    </subcellularLocation>
</comment>
<dbReference type="GO" id="GO:0006338">
    <property type="term" value="P:chromatin remodeling"/>
    <property type="evidence" value="ECO:0007669"/>
    <property type="project" value="UniProtKB-UniRule"/>
</dbReference>
<comment type="catalytic activity">
    <reaction evidence="14 15">
        <text>ATP + H2O = ADP + phosphate + H(+)</text>
        <dbReference type="Rhea" id="RHEA:13065"/>
        <dbReference type="ChEBI" id="CHEBI:15377"/>
        <dbReference type="ChEBI" id="CHEBI:15378"/>
        <dbReference type="ChEBI" id="CHEBI:30616"/>
        <dbReference type="ChEBI" id="CHEBI:43474"/>
        <dbReference type="ChEBI" id="CHEBI:456216"/>
    </reaction>
</comment>
<keyword evidence="13" id="KW-0539">Nucleus</keyword>
<dbReference type="InterPro" id="IPR050520">
    <property type="entry name" value="INO80/SWR1_helicase"/>
</dbReference>
<reference evidence="21 22" key="1">
    <citation type="submission" date="2013-07" db="EMBL/GenBank/DDBJ databases">
        <title>The Genome Sequence of Kwoniella mangroviensis CBS10435.</title>
        <authorList>
            <consortium name="The Broad Institute Genome Sequencing Platform"/>
            <person name="Cuomo C."/>
            <person name="Litvintseva A."/>
            <person name="Chen Y."/>
            <person name="Heitman J."/>
            <person name="Sun S."/>
            <person name="Springer D."/>
            <person name="Dromer F."/>
            <person name="Young S.K."/>
            <person name="Zeng Q."/>
            <person name="Gargeya S."/>
            <person name="Fitzgerald M."/>
            <person name="Abouelleil A."/>
            <person name="Alvarado L."/>
            <person name="Berlin A.M."/>
            <person name="Chapman S.B."/>
            <person name="Dewar J."/>
            <person name="Goldberg J."/>
            <person name="Griggs A."/>
            <person name="Gujja S."/>
            <person name="Hansen M."/>
            <person name="Howarth C."/>
            <person name="Imamovic A."/>
            <person name="Larimer J."/>
            <person name="McCowan C."/>
            <person name="Murphy C."/>
            <person name="Pearson M."/>
            <person name="Priest M."/>
            <person name="Roberts A."/>
            <person name="Saif S."/>
            <person name="Shea T."/>
            <person name="Sykes S."/>
            <person name="Wortman J."/>
            <person name="Nusbaum C."/>
            <person name="Birren B."/>
        </authorList>
    </citation>
    <scope>NUCLEOTIDE SEQUENCE [LARGE SCALE GENOMIC DNA]</scope>
    <source>
        <strain evidence="21 22">CBS 10435</strain>
    </source>
</reference>
<feature type="compositionally biased region" description="Acidic residues" evidence="17">
    <location>
        <begin position="363"/>
        <end position="380"/>
    </location>
</feature>
<feature type="region of interest" description="Disordered" evidence="17">
    <location>
        <begin position="266"/>
        <end position="388"/>
    </location>
</feature>